<dbReference type="PANTHER" id="PTHR43214:SF43">
    <property type="entry name" value="TWO-COMPONENT RESPONSE REGULATOR"/>
    <property type="match status" value="1"/>
</dbReference>
<evidence type="ECO:0000313" key="5">
    <source>
        <dbReference type="EMBL" id="KKM79011.1"/>
    </source>
</evidence>
<dbReference type="Pfam" id="PF00072">
    <property type="entry name" value="Response_reg"/>
    <property type="match status" value="1"/>
</dbReference>
<dbReference type="InterPro" id="IPR016032">
    <property type="entry name" value="Sig_transdc_resp-reg_C-effctor"/>
</dbReference>
<evidence type="ECO:0000256" key="2">
    <source>
        <dbReference type="ARBA" id="ARBA00023125"/>
    </source>
</evidence>
<dbReference type="AlphaFoldDB" id="A0A0F9KW34"/>
<dbReference type="PANTHER" id="PTHR43214">
    <property type="entry name" value="TWO-COMPONENT RESPONSE REGULATOR"/>
    <property type="match status" value="1"/>
</dbReference>
<dbReference type="PRINTS" id="PR00038">
    <property type="entry name" value="HTHLUXR"/>
</dbReference>
<dbReference type="InterPro" id="IPR011006">
    <property type="entry name" value="CheY-like_superfamily"/>
</dbReference>
<keyword evidence="1" id="KW-0597">Phosphoprotein</keyword>
<dbReference type="GO" id="GO:0003677">
    <property type="term" value="F:DNA binding"/>
    <property type="evidence" value="ECO:0007669"/>
    <property type="project" value="UniProtKB-KW"/>
</dbReference>
<dbReference type="PROSITE" id="PS50043">
    <property type="entry name" value="HTH_LUXR_2"/>
    <property type="match status" value="1"/>
</dbReference>
<comment type="caution">
    <text evidence="5">The sequence shown here is derived from an EMBL/GenBank/DDBJ whole genome shotgun (WGS) entry which is preliminary data.</text>
</comment>
<dbReference type="CDD" id="cd17535">
    <property type="entry name" value="REC_NarL-like"/>
    <property type="match status" value="1"/>
</dbReference>
<proteinExistence type="predicted"/>
<dbReference type="SUPFAM" id="SSF52172">
    <property type="entry name" value="CheY-like"/>
    <property type="match status" value="1"/>
</dbReference>
<evidence type="ECO:0000259" key="4">
    <source>
        <dbReference type="PROSITE" id="PS50110"/>
    </source>
</evidence>
<dbReference type="GO" id="GO:0006355">
    <property type="term" value="P:regulation of DNA-templated transcription"/>
    <property type="evidence" value="ECO:0007669"/>
    <property type="project" value="InterPro"/>
</dbReference>
<dbReference type="InterPro" id="IPR039420">
    <property type="entry name" value="WalR-like"/>
</dbReference>
<dbReference type="PROSITE" id="PS00622">
    <property type="entry name" value="HTH_LUXR_1"/>
    <property type="match status" value="1"/>
</dbReference>
<dbReference type="SMART" id="SM00421">
    <property type="entry name" value="HTH_LUXR"/>
    <property type="match status" value="1"/>
</dbReference>
<organism evidence="5">
    <name type="scientific">marine sediment metagenome</name>
    <dbReference type="NCBI Taxonomy" id="412755"/>
    <lineage>
        <taxon>unclassified sequences</taxon>
        <taxon>metagenomes</taxon>
        <taxon>ecological metagenomes</taxon>
    </lineage>
</organism>
<evidence type="ECO:0000256" key="1">
    <source>
        <dbReference type="ARBA" id="ARBA00022553"/>
    </source>
</evidence>
<dbReference type="EMBL" id="LAZR01008398">
    <property type="protein sequence ID" value="KKM79011.1"/>
    <property type="molecule type" value="Genomic_DNA"/>
</dbReference>
<dbReference type="SMART" id="SM00448">
    <property type="entry name" value="REC"/>
    <property type="match status" value="1"/>
</dbReference>
<dbReference type="Pfam" id="PF00196">
    <property type="entry name" value="GerE"/>
    <property type="match status" value="1"/>
</dbReference>
<name>A0A0F9KW34_9ZZZZ</name>
<evidence type="ECO:0000259" key="3">
    <source>
        <dbReference type="PROSITE" id="PS50043"/>
    </source>
</evidence>
<accession>A0A0F9KW34</accession>
<reference evidence="5" key="1">
    <citation type="journal article" date="2015" name="Nature">
        <title>Complex archaea that bridge the gap between prokaryotes and eukaryotes.</title>
        <authorList>
            <person name="Spang A."/>
            <person name="Saw J.H."/>
            <person name="Jorgensen S.L."/>
            <person name="Zaremba-Niedzwiedzka K."/>
            <person name="Martijn J."/>
            <person name="Lind A.E."/>
            <person name="van Eijk R."/>
            <person name="Schleper C."/>
            <person name="Guy L."/>
            <person name="Ettema T.J."/>
        </authorList>
    </citation>
    <scope>NUCLEOTIDE SEQUENCE</scope>
</reference>
<protein>
    <recommendedName>
        <fullName evidence="6">DNA-binding response regulator</fullName>
    </recommendedName>
</protein>
<dbReference type="CDD" id="cd06170">
    <property type="entry name" value="LuxR_C_like"/>
    <property type="match status" value="1"/>
</dbReference>
<dbReference type="InterPro" id="IPR000792">
    <property type="entry name" value="Tscrpt_reg_LuxR_C"/>
</dbReference>
<evidence type="ECO:0008006" key="6">
    <source>
        <dbReference type="Google" id="ProtNLM"/>
    </source>
</evidence>
<dbReference type="SUPFAM" id="SSF46894">
    <property type="entry name" value="C-terminal effector domain of the bipartite response regulators"/>
    <property type="match status" value="1"/>
</dbReference>
<dbReference type="PROSITE" id="PS50110">
    <property type="entry name" value="RESPONSE_REGULATORY"/>
    <property type="match status" value="1"/>
</dbReference>
<dbReference type="InterPro" id="IPR001789">
    <property type="entry name" value="Sig_transdc_resp-reg_receiver"/>
</dbReference>
<keyword evidence="2" id="KW-0238">DNA-binding</keyword>
<sequence length="235" mass="26163">MMEADSVDREERQHDIGANKSRIIIVDDHPIVRQGLADLINQEEHLVVCGQVEDAPEAMKAIRELNPDMVIVDISLAGISGVELIKDIKAQHPGLPVLTFSMHEESLYAERALRAGARGYIMKREGTTKIVMAIGKILSGELYVSDAMTAKMMSRMIDSKPAVPASAIEGLSDRELEVFSLLGRGHGTRRISEELHLSLKTIETYRLRIKDKLNLTDAAELLQHAFQWVNDQQKG</sequence>
<dbReference type="InterPro" id="IPR058245">
    <property type="entry name" value="NreC/VraR/RcsB-like_REC"/>
</dbReference>
<dbReference type="Gene3D" id="3.40.50.2300">
    <property type="match status" value="1"/>
</dbReference>
<feature type="domain" description="Response regulatory" evidence="4">
    <location>
        <begin position="22"/>
        <end position="138"/>
    </location>
</feature>
<gene>
    <name evidence="5" type="ORF">LCGC14_1354240</name>
</gene>
<dbReference type="GO" id="GO:0000160">
    <property type="term" value="P:phosphorelay signal transduction system"/>
    <property type="evidence" value="ECO:0007669"/>
    <property type="project" value="InterPro"/>
</dbReference>
<feature type="domain" description="HTH luxR-type" evidence="3">
    <location>
        <begin position="164"/>
        <end position="229"/>
    </location>
</feature>